<protein>
    <submittedName>
        <fullName evidence="3">Unplaced genomic scaffold GYMLUscaffold_29, whole genome shotgun sequence</fullName>
    </submittedName>
</protein>
<gene>
    <name evidence="3" type="ORF">GYMLUDRAFT_244777</name>
</gene>
<keyword evidence="2" id="KW-0472">Membrane</keyword>
<dbReference type="HOGENOM" id="CLU_709917_0_0_1"/>
<keyword evidence="2" id="KW-1133">Transmembrane helix</keyword>
<evidence type="ECO:0000256" key="1">
    <source>
        <dbReference type="SAM" id="MobiDB-lite"/>
    </source>
</evidence>
<name>A0A0D0B8Y6_9AGAR</name>
<feature type="transmembrane region" description="Helical" evidence="2">
    <location>
        <begin position="37"/>
        <end position="59"/>
    </location>
</feature>
<dbReference type="AlphaFoldDB" id="A0A0D0B8Y6"/>
<accession>A0A0D0B8Y6</accession>
<evidence type="ECO:0000313" key="3">
    <source>
        <dbReference type="EMBL" id="KIK59995.1"/>
    </source>
</evidence>
<sequence length="389" mass="43082">MSPTHSTHSELLPSTSTTFPTINTHTIYHTNPSISSVWTIFALTFIVIVITGVVCYSLYSCYHSAIYQQELEITDSLCQYPQESKSARKNPSKSRVRWEKWAKERGSSEEKTGSKCSILNSDFNHSLASFDSSSTMPDLSCPPLAVTYSTNSPRMHHASPIVPLPKEHDHVKLCPTPVFFDSNSIPFYVPDTPLHSVLNPKLAPVGGCFDSRLTESNTPSEASIAVSDSSLLPHSLPGPETTGYPQFKSQTSARTRSLSPVNQTCDPFSRSIQATAVIKPAEKSNLLPDNAATRKKGHCDSKADRTPCNSPRISKGSGRKTDSSTKRLQTHQHKIRSPKLGFSVIGISPMFKGKSRQCVKKHCPFQDVQNWDREGETKEERVRELDIFA</sequence>
<feature type="compositionally biased region" description="Polar residues" evidence="1">
    <location>
        <begin position="243"/>
        <end position="265"/>
    </location>
</feature>
<reference evidence="3 4" key="1">
    <citation type="submission" date="2014-04" db="EMBL/GenBank/DDBJ databases">
        <title>Evolutionary Origins and Diversification of the Mycorrhizal Mutualists.</title>
        <authorList>
            <consortium name="DOE Joint Genome Institute"/>
            <consortium name="Mycorrhizal Genomics Consortium"/>
            <person name="Kohler A."/>
            <person name="Kuo A."/>
            <person name="Nagy L.G."/>
            <person name="Floudas D."/>
            <person name="Copeland A."/>
            <person name="Barry K.W."/>
            <person name="Cichocki N."/>
            <person name="Veneault-Fourrey C."/>
            <person name="LaButti K."/>
            <person name="Lindquist E.A."/>
            <person name="Lipzen A."/>
            <person name="Lundell T."/>
            <person name="Morin E."/>
            <person name="Murat C."/>
            <person name="Riley R."/>
            <person name="Ohm R."/>
            <person name="Sun H."/>
            <person name="Tunlid A."/>
            <person name="Henrissat B."/>
            <person name="Grigoriev I.V."/>
            <person name="Hibbett D.S."/>
            <person name="Martin F."/>
        </authorList>
    </citation>
    <scope>NUCLEOTIDE SEQUENCE [LARGE SCALE GENOMIC DNA]</scope>
    <source>
        <strain evidence="3 4">FD-317 M1</strain>
    </source>
</reference>
<keyword evidence="4" id="KW-1185">Reference proteome</keyword>
<evidence type="ECO:0000256" key="2">
    <source>
        <dbReference type="SAM" id="Phobius"/>
    </source>
</evidence>
<feature type="region of interest" description="Disordered" evidence="1">
    <location>
        <begin position="238"/>
        <end position="265"/>
    </location>
</feature>
<keyword evidence="2" id="KW-0812">Transmembrane</keyword>
<feature type="region of interest" description="Disordered" evidence="1">
    <location>
        <begin position="82"/>
        <end position="104"/>
    </location>
</feature>
<proteinExistence type="predicted"/>
<feature type="region of interest" description="Disordered" evidence="1">
    <location>
        <begin position="289"/>
        <end position="335"/>
    </location>
</feature>
<evidence type="ECO:0000313" key="4">
    <source>
        <dbReference type="Proteomes" id="UP000053593"/>
    </source>
</evidence>
<organism evidence="3 4">
    <name type="scientific">Collybiopsis luxurians FD-317 M1</name>
    <dbReference type="NCBI Taxonomy" id="944289"/>
    <lineage>
        <taxon>Eukaryota</taxon>
        <taxon>Fungi</taxon>
        <taxon>Dikarya</taxon>
        <taxon>Basidiomycota</taxon>
        <taxon>Agaricomycotina</taxon>
        <taxon>Agaricomycetes</taxon>
        <taxon>Agaricomycetidae</taxon>
        <taxon>Agaricales</taxon>
        <taxon>Marasmiineae</taxon>
        <taxon>Omphalotaceae</taxon>
        <taxon>Collybiopsis</taxon>
        <taxon>Collybiopsis luxurians</taxon>
    </lineage>
</organism>
<dbReference type="Proteomes" id="UP000053593">
    <property type="component" value="Unassembled WGS sequence"/>
</dbReference>
<dbReference type="OrthoDB" id="3060931at2759"/>
<dbReference type="EMBL" id="KN834777">
    <property type="protein sequence ID" value="KIK59995.1"/>
    <property type="molecule type" value="Genomic_DNA"/>
</dbReference>